<dbReference type="AlphaFoldDB" id="A0A523UVA9"/>
<evidence type="ECO:0000256" key="1">
    <source>
        <dbReference type="SAM" id="SignalP"/>
    </source>
</evidence>
<dbReference type="Proteomes" id="UP000315525">
    <property type="component" value="Unassembled WGS sequence"/>
</dbReference>
<dbReference type="Gene3D" id="2.60.40.1190">
    <property type="match status" value="1"/>
</dbReference>
<dbReference type="CDD" id="cd09618">
    <property type="entry name" value="CBM9_like_2"/>
    <property type="match status" value="1"/>
</dbReference>
<proteinExistence type="predicted"/>
<dbReference type="EMBL" id="SOJN01000049">
    <property type="protein sequence ID" value="TET46502.1"/>
    <property type="molecule type" value="Genomic_DNA"/>
</dbReference>
<evidence type="ECO:0000313" key="3">
    <source>
        <dbReference type="EMBL" id="TET46502.1"/>
    </source>
</evidence>
<dbReference type="Pfam" id="PF19313">
    <property type="entry name" value="DUF5916"/>
    <property type="match status" value="1"/>
</dbReference>
<evidence type="ECO:0000259" key="2">
    <source>
        <dbReference type="Pfam" id="PF19313"/>
    </source>
</evidence>
<protein>
    <recommendedName>
        <fullName evidence="2">DUF5916 domain-containing protein</fullName>
    </recommendedName>
</protein>
<name>A0A523UVA9_UNCT6</name>
<organism evidence="3 4">
    <name type="scientific">candidate division TA06 bacterium</name>
    <dbReference type="NCBI Taxonomy" id="2250710"/>
    <lineage>
        <taxon>Bacteria</taxon>
        <taxon>Bacteria division TA06</taxon>
    </lineage>
</organism>
<dbReference type="SUPFAM" id="SSF49344">
    <property type="entry name" value="CBD9-like"/>
    <property type="match status" value="1"/>
</dbReference>
<feature type="chain" id="PRO_5022167855" description="DUF5916 domain-containing protein" evidence="1">
    <location>
        <begin position="31"/>
        <end position="729"/>
    </location>
</feature>
<dbReference type="InterPro" id="IPR045670">
    <property type="entry name" value="DUF5916"/>
</dbReference>
<accession>A0A523UVA9</accession>
<feature type="signal peptide" evidence="1">
    <location>
        <begin position="1"/>
        <end position="30"/>
    </location>
</feature>
<reference evidence="3 4" key="1">
    <citation type="submission" date="2019-03" db="EMBL/GenBank/DDBJ databases">
        <title>Metabolic potential of uncultured bacteria and archaea associated with petroleum seepage in deep-sea sediments.</title>
        <authorList>
            <person name="Dong X."/>
            <person name="Hubert C."/>
        </authorList>
    </citation>
    <scope>NUCLEOTIDE SEQUENCE [LARGE SCALE GENOMIC DNA]</scope>
    <source>
        <strain evidence="3">E44_bin18</strain>
    </source>
</reference>
<sequence length="729" mass="81995">MRMVASKGGKSALAFIPGLLAVLLTANLFAQPAETTPSNSKTIEVRTAEIAPVIDGVIERTWEAADSAYDFVQFAPHEKEPPTEKTVVYILQDKENLYIALRFHAQTNEPVACLTSDEDYIAIGIDPFGSKNTAYYFIVYASGIRQDGWVLDDGRARDDSWEGVWYRGVKVLDDRWQVEIKIPFKSIRYKKGLDRWGIQFVRYSASNRETDYWTEVSQLESDMVSKYGSLHGINPQVTGYYFELYPEAFVRYEDYEGEKGKLEPRVSMNFKWDLTPQTTLNATAYPDFAQIETDPFTLNLSRYRTYYGERRPFFIEGMEVFRMSHFGDDKGFFRPLNIFYSRTIGKSVDGDVIPIIGGLKLTTKSEDWNAGIFGAYTDEYSENDSLIEPYRSFAVCRLKHRQFGNSDIGVLFSGTMVDGDDYNYAVGLDGVMRRGVNQFIVQGTVSDRSSKKGWAVSSGYHGFLGNFLTMGAVEVVGDSFDVSDIGYVPWAGRKKFTFISGPFKTYEKGALRNLYFAPGIIGIQEPGQDEWSTLGYFILNPVFRNDWGFSLELHGGPAHEADTSYLNRSVDLSGWANLAGQSTNFGGNYSYGYNYARGFLAHQASTWFRVGYGIVPEVSASLRSSIWAEWDTTGAVAALTTSATPRIDYRINADMSLGLFNEFVMGTPGTDVGNTDLLYNRIGLLFSWNFLPKSWLYVAFNDSREIDAAGDLRLVSGIGAIKAKYLMYF</sequence>
<feature type="domain" description="DUF5916" evidence="2">
    <location>
        <begin position="244"/>
        <end position="348"/>
    </location>
</feature>
<comment type="caution">
    <text evidence="3">The sequence shown here is derived from an EMBL/GenBank/DDBJ whole genome shotgun (WGS) entry which is preliminary data.</text>
</comment>
<keyword evidence="1" id="KW-0732">Signal</keyword>
<evidence type="ECO:0000313" key="4">
    <source>
        <dbReference type="Proteomes" id="UP000315525"/>
    </source>
</evidence>
<gene>
    <name evidence="3" type="ORF">E3J62_03860</name>
</gene>